<dbReference type="Proteomes" id="UP000004358">
    <property type="component" value="Unassembled WGS sequence"/>
</dbReference>
<dbReference type="RefSeq" id="WP_002653122.1">
    <property type="nucleotide sequence ID" value="NZ_CH672376.1"/>
</dbReference>
<gene>
    <name evidence="1" type="ORF">DSM3645_26129</name>
</gene>
<organism evidence="1 2">
    <name type="scientific">Blastopirellula marina DSM 3645</name>
    <dbReference type="NCBI Taxonomy" id="314230"/>
    <lineage>
        <taxon>Bacteria</taxon>
        <taxon>Pseudomonadati</taxon>
        <taxon>Planctomycetota</taxon>
        <taxon>Planctomycetia</taxon>
        <taxon>Pirellulales</taxon>
        <taxon>Pirellulaceae</taxon>
        <taxon>Blastopirellula</taxon>
    </lineage>
</organism>
<protein>
    <submittedName>
        <fullName evidence="1">Uncharacterized protein</fullName>
    </submittedName>
</protein>
<dbReference type="AlphaFoldDB" id="A3ZWD9"/>
<comment type="caution">
    <text evidence="1">The sequence shown here is derived from an EMBL/GenBank/DDBJ whole genome shotgun (WGS) entry which is preliminary data.</text>
</comment>
<dbReference type="HOGENOM" id="CLU_1944550_0_0_0"/>
<name>A3ZWD9_9BACT</name>
<dbReference type="STRING" id="314230.DSM3645_26129"/>
<evidence type="ECO:0000313" key="2">
    <source>
        <dbReference type="Proteomes" id="UP000004358"/>
    </source>
</evidence>
<evidence type="ECO:0000313" key="1">
    <source>
        <dbReference type="EMBL" id="EAQ79167.1"/>
    </source>
</evidence>
<dbReference type="EMBL" id="AANZ01000015">
    <property type="protein sequence ID" value="EAQ79167.1"/>
    <property type="molecule type" value="Genomic_DNA"/>
</dbReference>
<reference evidence="1 2" key="1">
    <citation type="submission" date="2006-02" db="EMBL/GenBank/DDBJ databases">
        <authorList>
            <person name="Amann R."/>
            <person name="Ferriera S."/>
            <person name="Johnson J."/>
            <person name="Kravitz S."/>
            <person name="Halpern A."/>
            <person name="Remington K."/>
            <person name="Beeson K."/>
            <person name="Tran B."/>
            <person name="Rogers Y.-H."/>
            <person name="Friedman R."/>
            <person name="Venter J.C."/>
        </authorList>
    </citation>
    <scope>NUCLEOTIDE SEQUENCE [LARGE SCALE GENOMIC DNA]</scope>
    <source>
        <strain evidence="1 2">DSM 3645</strain>
    </source>
</reference>
<accession>A3ZWD9</accession>
<sequence length="129" mass="13965">MTKAQQTLDDQLAGAEAKRDATLLALDLAQIEKTAQADFQYALDTANHLKTYNAAAIDADYSFTIKIDSAQYAYSQKSAQSEKALNLGLEATNESALVQNNAASYVLNARLTTHGDRTINHVPSNTSNK</sequence>
<proteinExistence type="predicted"/>